<proteinExistence type="predicted"/>
<gene>
    <name evidence="1" type="ORF">M976_04139</name>
</gene>
<sequence>MQINGYMTTCGKTDVTLVFFGEELAWIYLKNISVGVDINICSKKEFNKYKSESSDTQMSVEVKERKILYSDPIISAKMKKWIETWS</sequence>
<keyword evidence="2" id="KW-1185">Reference proteome</keyword>
<evidence type="ECO:0000313" key="2">
    <source>
        <dbReference type="Proteomes" id="UP000078407"/>
    </source>
</evidence>
<accession>A0ABX2W2V8</accession>
<protein>
    <submittedName>
        <fullName evidence="1">Uncharacterized protein</fullName>
    </submittedName>
</protein>
<name>A0ABX2W2V8_9ENTR</name>
<reference evidence="1 2" key="1">
    <citation type="submission" date="2016-04" db="EMBL/GenBank/DDBJ databases">
        <title>ATOL: Assembling a taxonomically balanced genome-scale reconstruction of the evolutionary history of the Enterobacteriaceae.</title>
        <authorList>
            <person name="Plunkett G.III."/>
            <person name="Neeno-Eckwall E.C."/>
            <person name="Glasner J.D."/>
            <person name="Perna N.T."/>
        </authorList>
    </citation>
    <scope>NUCLEOTIDE SEQUENCE [LARGE SCALE GENOMIC DNA]</scope>
    <source>
        <strain evidence="1 2">ATCC 51602</strain>
    </source>
</reference>
<organism evidence="1 2">
    <name type="scientific">Buttiauxella ferragutiae ATCC 51602</name>
    <dbReference type="NCBI Taxonomy" id="1354252"/>
    <lineage>
        <taxon>Bacteria</taxon>
        <taxon>Pseudomonadati</taxon>
        <taxon>Pseudomonadota</taxon>
        <taxon>Gammaproteobacteria</taxon>
        <taxon>Enterobacterales</taxon>
        <taxon>Enterobacteriaceae</taxon>
        <taxon>Buttiauxella</taxon>
    </lineage>
</organism>
<dbReference type="EMBL" id="LXEQ01000060">
    <property type="protein sequence ID" value="OAT24890.1"/>
    <property type="molecule type" value="Genomic_DNA"/>
</dbReference>
<dbReference type="Proteomes" id="UP000078407">
    <property type="component" value="Unassembled WGS sequence"/>
</dbReference>
<comment type="caution">
    <text evidence="1">The sequence shown here is derived from an EMBL/GenBank/DDBJ whole genome shotgun (WGS) entry which is preliminary data.</text>
</comment>
<evidence type="ECO:0000313" key="1">
    <source>
        <dbReference type="EMBL" id="OAT24890.1"/>
    </source>
</evidence>